<feature type="domain" description="Transketolase-like pyrimidine-binding" evidence="11">
    <location>
        <begin position="355"/>
        <end position="526"/>
    </location>
</feature>
<dbReference type="InterPro" id="IPR020826">
    <property type="entry name" value="Transketolase_BS"/>
</dbReference>
<evidence type="ECO:0000256" key="1">
    <source>
        <dbReference type="ARBA" id="ARBA00007131"/>
    </source>
</evidence>
<dbReference type="InterPro" id="IPR055152">
    <property type="entry name" value="Transketolase-like_C_2"/>
</dbReference>
<gene>
    <name evidence="12" type="primary">tkt</name>
    <name evidence="12" type="ORF">H6A19_06465</name>
</gene>
<keyword evidence="4 10" id="KW-0808">Transferase</keyword>
<comment type="function">
    <text evidence="10">Catalyzes the transfer of a two-carbon ketol group from a ketose donor to an aldose acceptor, via a covalent intermediate with the cofactor thiamine pyrophosphate.</text>
</comment>
<dbReference type="CDD" id="cd07033">
    <property type="entry name" value="TPP_PYR_DXS_TK_like"/>
    <property type="match status" value="1"/>
</dbReference>
<dbReference type="InterPro" id="IPR049557">
    <property type="entry name" value="Transketolase_CS"/>
</dbReference>
<evidence type="ECO:0000256" key="4">
    <source>
        <dbReference type="ARBA" id="ARBA00022679"/>
    </source>
</evidence>
<comment type="similarity">
    <text evidence="1 10">Belongs to the transketolase family.</text>
</comment>
<dbReference type="EC" id="2.2.1.1" evidence="3 9"/>
<comment type="cofactor">
    <cofactor evidence="10">
        <name>Mg(2+)</name>
        <dbReference type="ChEBI" id="CHEBI:18420"/>
    </cofactor>
    <cofactor evidence="10">
        <name>Ca(2+)</name>
        <dbReference type="ChEBI" id="CHEBI:29108"/>
    </cofactor>
    <cofactor evidence="10">
        <name>Mn(2+)</name>
        <dbReference type="ChEBI" id="CHEBI:29035"/>
    </cofactor>
    <cofactor evidence="10">
        <name>Co(2+)</name>
        <dbReference type="ChEBI" id="CHEBI:48828"/>
    </cofactor>
    <text evidence="10">Binds 1 Mg(2+) ion per subunit. Can also utilize other divalent metal cations, such as Ca(2+), Mn(2+) and Co(2+).</text>
</comment>
<comment type="caution">
    <text evidence="12">The sequence shown here is derived from an EMBL/GenBank/DDBJ whole genome shotgun (WGS) entry which is preliminary data.</text>
</comment>
<dbReference type="PROSITE" id="PS00802">
    <property type="entry name" value="TRANSKETOLASE_2"/>
    <property type="match status" value="1"/>
</dbReference>
<evidence type="ECO:0000256" key="7">
    <source>
        <dbReference type="ARBA" id="ARBA00023052"/>
    </source>
</evidence>
<dbReference type="SMART" id="SM00861">
    <property type="entry name" value="Transket_pyr"/>
    <property type="match status" value="1"/>
</dbReference>
<evidence type="ECO:0000313" key="13">
    <source>
        <dbReference type="Proteomes" id="UP000767334"/>
    </source>
</evidence>
<dbReference type="PROSITE" id="PS00801">
    <property type="entry name" value="TRANSKETOLASE_1"/>
    <property type="match status" value="1"/>
</dbReference>
<dbReference type="InterPro" id="IPR005474">
    <property type="entry name" value="Transketolase_N"/>
</dbReference>
<name>A0ABS2FF47_9CLOT</name>
<dbReference type="CDD" id="cd02012">
    <property type="entry name" value="TPP_TK"/>
    <property type="match status" value="1"/>
</dbReference>
<dbReference type="Gene3D" id="3.40.50.970">
    <property type="match status" value="2"/>
</dbReference>
<dbReference type="EMBL" id="JACJLL010000029">
    <property type="protein sequence ID" value="MBM6818984.1"/>
    <property type="molecule type" value="Genomic_DNA"/>
</dbReference>
<dbReference type="InterPro" id="IPR005475">
    <property type="entry name" value="Transketolase-like_Pyr-bd"/>
</dbReference>
<dbReference type="Pfam" id="PF22613">
    <property type="entry name" value="Transketolase_C_1"/>
    <property type="match status" value="1"/>
</dbReference>
<proteinExistence type="inferred from homology"/>
<dbReference type="Proteomes" id="UP000767334">
    <property type="component" value="Unassembled WGS sequence"/>
</dbReference>
<keyword evidence="5 10" id="KW-0479">Metal-binding</keyword>
<evidence type="ECO:0000313" key="12">
    <source>
        <dbReference type="EMBL" id="MBM6818984.1"/>
    </source>
</evidence>
<dbReference type="InterPro" id="IPR029061">
    <property type="entry name" value="THDP-binding"/>
</dbReference>
<dbReference type="InterPro" id="IPR009014">
    <property type="entry name" value="Transketo_C/PFOR_II"/>
</dbReference>
<evidence type="ECO:0000256" key="8">
    <source>
        <dbReference type="ARBA" id="ARBA00049473"/>
    </source>
</evidence>
<keyword evidence="13" id="KW-1185">Reference proteome</keyword>
<keyword evidence="6 10" id="KW-0460">Magnesium</keyword>
<evidence type="ECO:0000256" key="6">
    <source>
        <dbReference type="ARBA" id="ARBA00022842"/>
    </source>
</evidence>
<comment type="cofactor">
    <cofactor evidence="10">
        <name>thiamine diphosphate</name>
        <dbReference type="ChEBI" id="CHEBI:58937"/>
    </cofactor>
    <text evidence="10">Binds 1 thiamine pyrophosphate per subunit.</text>
</comment>
<evidence type="ECO:0000259" key="11">
    <source>
        <dbReference type="SMART" id="SM00861"/>
    </source>
</evidence>
<keyword evidence="10" id="KW-0106">Calcium</keyword>
<dbReference type="InterPro" id="IPR005478">
    <property type="entry name" value="Transketolase_bac-like"/>
</dbReference>
<dbReference type="GO" id="GO:0004802">
    <property type="term" value="F:transketolase activity"/>
    <property type="evidence" value="ECO:0007669"/>
    <property type="project" value="UniProtKB-EC"/>
</dbReference>
<dbReference type="PANTHER" id="PTHR43522">
    <property type="entry name" value="TRANSKETOLASE"/>
    <property type="match status" value="1"/>
</dbReference>
<evidence type="ECO:0000256" key="10">
    <source>
        <dbReference type="RuleBase" id="RU004996"/>
    </source>
</evidence>
<dbReference type="Pfam" id="PF02779">
    <property type="entry name" value="Transket_pyr"/>
    <property type="match status" value="1"/>
</dbReference>
<sequence>MMREVEMKSINTIRMLSVDQIEKAKSGHPGICMGAAPMTYTLFNKHMNINPENSQWFNRDRFILSAGHGSALLYSMLHLSGFDVSIDDLKQFRQLNSKTPGHPEVGHTPGVEATSGPLGQGIAQAVGMAMAEKHLAAKYNKDGLDIVDHYTYAIVGDGDLMEGVANEAISLAGHLGLGKLVVLYDSNDICLDGKLSTSFSENVIDRVKGMNWHTIRVEDGDTNIEAISAAIEEAKSVTDKPTLIEVKTTIGYGSPNKGGTNGVHGAPLGSNEYEETKANLNWSYAPFTVPSEVKEDFANNLISRGKQKESEWNELVNKYKEAYPEEYNSLISSINGELNINFKEILPKYEIGQSVSTRNASGFTMNAIAKSYGNFFGGSADLAHSNMTYLNDQGDFRKDTPEGKNIWFGVREFGMSSAGNGIMLHGGLRAFVSTFFVFSDYLKPAIRMSAIEKLPLVYVLTHDSIAVGEDGPTHEPIEQLAGLRAIPNVNVIRPADAHETNAAWQIALENKETPSVLVLSRQNINVNAEFNCVDNVRKGAYIISEAAQTPVAQIVATGSEVDLAINSQKELEKQGIYVDVVSMPCFRLFDIQDEAYKNSVLKPGVKKLAVEMASSYGWHKYVDEVLCIDTFGASGNGNEVMNFFGFNKETVVGKVKELI</sequence>
<evidence type="ECO:0000256" key="9">
    <source>
        <dbReference type="NCBIfam" id="TIGR00232"/>
    </source>
</evidence>
<dbReference type="SUPFAM" id="SSF52518">
    <property type="entry name" value="Thiamin diphosphate-binding fold (THDP-binding)"/>
    <property type="match status" value="2"/>
</dbReference>
<dbReference type="SUPFAM" id="SSF52922">
    <property type="entry name" value="TK C-terminal domain-like"/>
    <property type="match status" value="1"/>
</dbReference>
<dbReference type="InterPro" id="IPR033247">
    <property type="entry name" value="Transketolase_fam"/>
</dbReference>
<evidence type="ECO:0000256" key="3">
    <source>
        <dbReference type="ARBA" id="ARBA00013152"/>
    </source>
</evidence>
<organism evidence="12 13">
    <name type="scientific">Clostridium saudiense</name>
    <dbReference type="NCBI Taxonomy" id="1414720"/>
    <lineage>
        <taxon>Bacteria</taxon>
        <taxon>Bacillati</taxon>
        <taxon>Bacillota</taxon>
        <taxon>Clostridia</taxon>
        <taxon>Eubacteriales</taxon>
        <taxon>Clostridiaceae</taxon>
        <taxon>Clostridium</taxon>
    </lineage>
</organism>
<comment type="catalytic activity">
    <reaction evidence="8 10">
        <text>D-sedoheptulose 7-phosphate + D-glyceraldehyde 3-phosphate = aldehydo-D-ribose 5-phosphate + D-xylulose 5-phosphate</text>
        <dbReference type="Rhea" id="RHEA:10508"/>
        <dbReference type="ChEBI" id="CHEBI:57483"/>
        <dbReference type="ChEBI" id="CHEBI:57737"/>
        <dbReference type="ChEBI" id="CHEBI:58273"/>
        <dbReference type="ChEBI" id="CHEBI:59776"/>
        <dbReference type="EC" id="2.2.1.1"/>
    </reaction>
</comment>
<dbReference type="Gene3D" id="3.40.50.920">
    <property type="match status" value="1"/>
</dbReference>
<accession>A0ABS2FF47</accession>
<keyword evidence="7 10" id="KW-0786">Thiamine pyrophosphate</keyword>
<dbReference type="Pfam" id="PF00456">
    <property type="entry name" value="Transketolase_N"/>
    <property type="match status" value="1"/>
</dbReference>
<dbReference type="NCBIfam" id="TIGR00232">
    <property type="entry name" value="tktlase_bact"/>
    <property type="match status" value="1"/>
</dbReference>
<evidence type="ECO:0000256" key="2">
    <source>
        <dbReference type="ARBA" id="ARBA00011738"/>
    </source>
</evidence>
<protein>
    <recommendedName>
        <fullName evidence="3 9">Transketolase</fullName>
        <ecNumber evidence="3 9">2.2.1.1</ecNumber>
    </recommendedName>
</protein>
<comment type="subunit">
    <text evidence="2 10">Homodimer.</text>
</comment>
<dbReference type="PANTHER" id="PTHR43522:SF2">
    <property type="entry name" value="TRANSKETOLASE 1-RELATED"/>
    <property type="match status" value="1"/>
</dbReference>
<evidence type="ECO:0000256" key="5">
    <source>
        <dbReference type="ARBA" id="ARBA00022723"/>
    </source>
</evidence>
<reference evidence="12 13" key="1">
    <citation type="journal article" date="2021" name="Sci. Rep.">
        <title>The distribution of antibiotic resistance genes in chicken gut microbiota commensals.</title>
        <authorList>
            <person name="Juricova H."/>
            <person name="Matiasovicova J."/>
            <person name="Kubasova T."/>
            <person name="Cejkova D."/>
            <person name="Rychlik I."/>
        </authorList>
    </citation>
    <scope>NUCLEOTIDE SEQUENCE [LARGE SCALE GENOMIC DNA]</scope>
    <source>
        <strain evidence="12 13">An435</strain>
    </source>
</reference>